<feature type="transmembrane region" description="Helical" evidence="12">
    <location>
        <begin position="248"/>
        <end position="266"/>
    </location>
</feature>
<evidence type="ECO:0000256" key="7">
    <source>
        <dbReference type="ARBA" id="ARBA00023157"/>
    </source>
</evidence>
<dbReference type="SUPFAM" id="SSF81321">
    <property type="entry name" value="Family A G protein-coupled receptor-like"/>
    <property type="match status" value="1"/>
</dbReference>
<dbReference type="PANTHER" id="PTHR45695:SF23">
    <property type="entry name" value="GALANIN-LIKE G-PROTEIN COUPLED RECEPTOR NPR-9"/>
    <property type="match status" value="1"/>
</dbReference>
<dbReference type="GO" id="GO:0005886">
    <property type="term" value="C:plasma membrane"/>
    <property type="evidence" value="ECO:0007669"/>
    <property type="project" value="UniProtKB-SubCell"/>
</dbReference>
<dbReference type="eggNOG" id="KOG3656">
    <property type="taxonomic scope" value="Eukaryota"/>
</dbReference>
<dbReference type="PRINTS" id="PR00663">
    <property type="entry name" value="GALANINR"/>
</dbReference>
<gene>
    <name evidence="14" type="ORF">BRAFLDRAFT_89693</name>
</gene>
<sequence>MWSNESLGFGGNDTADFTTANITVPATPGLGARAIVVPLVYSIICLVGIAGNGLVIYLVWRHREMRTVTNYYIVNLAVTDLAFLICCVPFSAAKIVSHSWEFGEFLCKFVFYFMQVTAQATCMTLAVLSLDRFWAIVKPFQTPWFRTPVGVGITTAIIWIGSFLLSLPIAFFMEVSEQDWYGRKFFCMEEFPSEDEYRVYIIYTVLISYVIPLTTSVVSHCLILRYLATMAGNTSVAQQHVLARKKRVTRMVATVVILFALCWAPNHAANLWWSFKRADLSGGYANSCVNPFVYGIMGDSFRKAFNKSFREGNSYTAGSAVGPRMAKNTKEEIGMMKLGLGAGETGVDKLTPVSSGPNGEINIEDNQV</sequence>
<evidence type="ECO:0000256" key="8">
    <source>
        <dbReference type="ARBA" id="ARBA00023170"/>
    </source>
</evidence>
<keyword evidence="5 11" id="KW-0297">G-protein coupled receptor</keyword>
<keyword evidence="10 11" id="KW-0807">Transducer</keyword>
<keyword evidence="2" id="KW-1003">Cell membrane</keyword>
<dbReference type="GO" id="GO:0004930">
    <property type="term" value="F:G protein-coupled receptor activity"/>
    <property type="evidence" value="ECO:0007669"/>
    <property type="project" value="UniProtKB-KW"/>
</dbReference>
<keyword evidence="6 12" id="KW-0472">Membrane</keyword>
<evidence type="ECO:0000256" key="6">
    <source>
        <dbReference type="ARBA" id="ARBA00023136"/>
    </source>
</evidence>
<feature type="transmembrane region" description="Helical" evidence="12">
    <location>
        <begin position="109"/>
        <end position="128"/>
    </location>
</feature>
<feature type="transmembrane region" description="Helical" evidence="12">
    <location>
        <begin position="72"/>
        <end position="97"/>
    </location>
</feature>
<evidence type="ECO:0000256" key="4">
    <source>
        <dbReference type="ARBA" id="ARBA00022989"/>
    </source>
</evidence>
<dbReference type="CDD" id="cd15095">
    <property type="entry name" value="7tmA_KiSS1R"/>
    <property type="match status" value="1"/>
</dbReference>
<evidence type="ECO:0000256" key="1">
    <source>
        <dbReference type="ARBA" id="ARBA00004651"/>
    </source>
</evidence>
<evidence type="ECO:0000256" key="3">
    <source>
        <dbReference type="ARBA" id="ARBA00022692"/>
    </source>
</evidence>
<dbReference type="EMBL" id="GG666485">
    <property type="protein sequence ID" value="EEN64835.1"/>
    <property type="molecule type" value="Genomic_DNA"/>
</dbReference>
<evidence type="ECO:0000313" key="14">
    <source>
        <dbReference type="EMBL" id="EEN64835.1"/>
    </source>
</evidence>
<dbReference type="PRINTS" id="PR00237">
    <property type="entry name" value="GPCRRHODOPSN"/>
</dbReference>
<dbReference type="InterPro" id="IPR017452">
    <property type="entry name" value="GPCR_Rhodpsn_7TM"/>
</dbReference>
<dbReference type="Gene3D" id="1.20.1070.10">
    <property type="entry name" value="Rhodopsin 7-helix transmembrane proteins"/>
    <property type="match status" value="1"/>
</dbReference>
<dbReference type="PROSITE" id="PS00237">
    <property type="entry name" value="G_PROTEIN_RECEP_F1_1"/>
    <property type="match status" value="1"/>
</dbReference>
<dbReference type="Pfam" id="PF00001">
    <property type="entry name" value="7tm_1"/>
    <property type="match status" value="1"/>
</dbReference>
<dbReference type="InParanoid" id="C3Y4G1"/>
<dbReference type="InterPro" id="IPR000405">
    <property type="entry name" value="Galanin_rcpt"/>
</dbReference>
<keyword evidence="9" id="KW-0325">Glycoprotein</keyword>
<keyword evidence="3 11" id="KW-0812">Transmembrane</keyword>
<protein>
    <recommendedName>
        <fullName evidence="13">G-protein coupled receptors family 1 profile domain-containing protein</fullName>
    </recommendedName>
</protein>
<evidence type="ECO:0000256" key="5">
    <source>
        <dbReference type="ARBA" id="ARBA00023040"/>
    </source>
</evidence>
<dbReference type="PANTHER" id="PTHR45695">
    <property type="entry name" value="LEUCOKININ RECEPTOR-RELATED"/>
    <property type="match status" value="1"/>
</dbReference>
<dbReference type="InterPro" id="IPR000276">
    <property type="entry name" value="GPCR_Rhodpsn"/>
</dbReference>
<name>C3Y4G1_BRAFL</name>
<feature type="transmembrane region" description="Helical" evidence="12">
    <location>
        <begin position="39"/>
        <end position="60"/>
    </location>
</feature>
<evidence type="ECO:0000259" key="13">
    <source>
        <dbReference type="PROSITE" id="PS50262"/>
    </source>
</evidence>
<keyword evidence="7" id="KW-1015">Disulfide bond</keyword>
<evidence type="ECO:0000256" key="12">
    <source>
        <dbReference type="SAM" id="Phobius"/>
    </source>
</evidence>
<keyword evidence="4 12" id="KW-1133">Transmembrane helix</keyword>
<evidence type="ECO:0000256" key="11">
    <source>
        <dbReference type="RuleBase" id="RU000688"/>
    </source>
</evidence>
<evidence type="ECO:0000256" key="9">
    <source>
        <dbReference type="ARBA" id="ARBA00023180"/>
    </source>
</evidence>
<organism>
    <name type="scientific">Branchiostoma floridae</name>
    <name type="common">Florida lancelet</name>
    <name type="synonym">Amphioxus</name>
    <dbReference type="NCBI Taxonomy" id="7739"/>
    <lineage>
        <taxon>Eukaryota</taxon>
        <taxon>Metazoa</taxon>
        <taxon>Chordata</taxon>
        <taxon>Cephalochordata</taxon>
        <taxon>Leptocardii</taxon>
        <taxon>Amphioxiformes</taxon>
        <taxon>Branchiostomatidae</taxon>
        <taxon>Branchiostoma</taxon>
    </lineage>
</organism>
<evidence type="ECO:0000256" key="2">
    <source>
        <dbReference type="ARBA" id="ARBA00022475"/>
    </source>
</evidence>
<feature type="transmembrane region" description="Helical" evidence="12">
    <location>
        <begin position="200"/>
        <end position="227"/>
    </location>
</feature>
<evidence type="ECO:0000256" key="10">
    <source>
        <dbReference type="ARBA" id="ARBA00023224"/>
    </source>
</evidence>
<reference evidence="14" key="1">
    <citation type="journal article" date="2008" name="Nature">
        <title>The amphioxus genome and the evolution of the chordate karyotype.</title>
        <authorList>
            <consortium name="US DOE Joint Genome Institute (JGI-PGF)"/>
            <person name="Putnam N.H."/>
            <person name="Butts T."/>
            <person name="Ferrier D.E.K."/>
            <person name="Furlong R.F."/>
            <person name="Hellsten U."/>
            <person name="Kawashima T."/>
            <person name="Robinson-Rechavi M."/>
            <person name="Shoguchi E."/>
            <person name="Terry A."/>
            <person name="Yu J.-K."/>
            <person name="Benito-Gutierrez E.L."/>
            <person name="Dubchak I."/>
            <person name="Garcia-Fernandez J."/>
            <person name="Gibson-Brown J.J."/>
            <person name="Grigoriev I.V."/>
            <person name="Horton A.C."/>
            <person name="de Jong P.J."/>
            <person name="Jurka J."/>
            <person name="Kapitonov V.V."/>
            <person name="Kohara Y."/>
            <person name="Kuroki Y."/>
            <person name="Lindquist E."/>
            <person name="Lucas S."/>
            <person name="Osoegawa K."/>
            <person name="Pennacchio L.A."/>
            <person name="Salamov A.A."/>
            <person name="Satou Y."/>
            <person name="Sauka-Spengler T."/>
            <person name="Schmutz J."/>
            <person name="Shin-I T."/>
            <person name="Toyoda A."/>
            <person name="Bronner-Fraser M."/>
            <person name="Fujiyama A."/>
            <person name="Holland L.Z."/>
            <person name="Holland P.W.H."/>
            <person name="Satoh N."/>
            <person name="Rokhsar D.S."/>
        </authorList>
    </citation>
    <scope>NUCLEOTIDE SEQUENCE [LARGE SCALE GENOMIC DNA]</scope>
    <source>
        <strain evidence="14">S238N-H82</strain>
        <tissue evidence="14">Testes</tissue>
    </source>
</reference>
<dbReference type="PROSITE" id="PS50262">
    <property type="entry name" value="G_PROTEIN_RECEP_F1_2"/>
    <property type="match status" value="1"/>
</dbReference>
<dbReference type="AlphaFoldDB" id="C3Y4G1"/>
<feature type="domain" description="G-protein coupled receptors family 1 profile" evidence="13">
    <location>
        <begin position="51"/>
        <end position="294"/>
    </location>
</feature>
<feature type="transmembrane region" description="Helical" evidence="12">
    <location>
        <begin position="149"/>
        <end position="173"/>
    </location>
</feature>
<comment type="subcellular location">
    <subcellularLocation>
        <location evidence="1">Cell membrane</location>
        <topology evidence="1">Multi-pass membrane protein</topology>
    </subcellularLocation>
</comment>
<dbReference type="FunFam" id="1.20.1070.10:FF:000985">
    <property type="entry name" value="Uncharacterized protein"/>
    <property type="match status" value="1"/>
</dbReference>
<comment type="similarity">
    <text evidence="11">Belongs to the G-protein coupled receptor 1 family.</text>
</comment>
<accession>C3Y4G1</accession>
<proteinExistence type="inferred from homology"/>
<keyword evidence="8 11" id="KW-0675">Receptor</keyword>